<feature type="domain" description="DinB-like" evidence="1">
    <location>
        <begin position="45"/>
        <end position="171"/>
    </location>
</feature>
<protein>
    <recommendedName>
        <fullName evidence="1">DinB-like domain-containing protein</fullName>
    </recommendedName>
</protein>
<dbReference type="Gene3D" id="1.20.120.450">
    <property type="entry name" value="dinb family like domain"/>
    <property type="match status" value="1"/>
</dbReference>
<gene>
    <name evidence="2" type="ORF">GCM10025862_04320</name>
</gene>
<comment type="caution">
    <text evidence="2">The sequence shown here is derived from an EMBL/GenBank/DDBJ whole genome shotgun (WGS) entry which is preliminary data.</text>
</comment>
<name>A0ABQ6HIN6_9MICO</name>
<dbReference type="InterPro" id="IPR024775">
    <property type="entry name" value="DinB-like"/>
</dbReference>
<accession>A0ABQ6HIN6</accession>
<evidence type="ECO:0000313" key="3">
    <source>
        <dbReference type="Proteomes" id="UP001157109"/>
    </source>
</evidence>
<keyword evidence="3" id="KW-1185">Reference proteome</keyword>
<evidence type="ECO:0000313" key="2">
    <source>
        <dbReference type="EMBL" id="GMA18411.1"/>
    </source>
</evidence>
<dbReference type="Proteomes" id="UP001157109">
    <property type="component" value="Unassembled WGS sequence"/>
</dbReference>
<reference evidence="3" key="1">
    <citation type="journal article" date="2019" name="Int. J. Syst. Evol. Microbiol.">
        <title>The Global Catalogue of Microorganisms (GCM) 10K type strain sequencing project: providing services to taxonomists for standard genome sequencing and annotation.</title>
        <authorList>
            <consortium name="The Broad Institute Genomics Platform"/>
            <consortium name="The Broad Institute Genome Sequencing Center for Infectious Disease"/>
            <person name="Wu L."/>
            <person name="Ma J."/>
        </authorList>
    </citation>
    <scope>NUCLEOTIDE SEQUENCE [LARGE SCALE GENOMIC DNA]</scope>
    <source>
        <strain evidence="3">NBRC 105830</strain>
    </source>
</reference>
<sequence>MTPTEPDRIEPDTKDWTFVITDGCAECGFEPSFDVASTGALLRDSLPRWRARLAADDIHVRPAQDVWSPLEYASHARDTSRVFRGRLELMLSRDDPTFDDWDQDLAAVEEYFTQDPTRVAEELTREGEATAALFDQVTGDQWQRPGRRSNGSVFTIETFARYFIHDVHHHLVDVSA</sequence>
<dbReference type="SUPFAM" id="SSF109854">
    <property type="entry name" value="DinB/YfiT-like putative metalloenzymes"/>
    <property type="match status" value="1"/>
</dbReference>
<dbReference type="InterPro" id="IPR034660">
    <property type="entry name" value="DinB/YfiT-like"/>
</dbReference>
<dbReference type="EMBL" id="BSUJ01000001">
    <property type="protein sequence ID" value="GMA18411.1"/>
    <property type="molecule type" value="Genomic_DNA"/>
</dbReference>
<proteinExistence type="predicted"/>
<organism evidence="2 3">
    <name type="scientific">Arsenicicoccus piscis</name>
    <dbReference type="NCBI Taxonomy" id="673954"/>
    <lineage>
        <taxon>Bacteria</taxon>
        <taxon>Bacillati</taxon>
        <taxon>Actinomycetota</taxon>
        <taxon>Actinomycetes</taxon>
        <taxon>Micrococcales</taxon>
        <taxon>Intrasporangiaceae</taxon>
        <taxon>Arsenicicoccus</taxon>
    </lineage>
</organism>
<dbReference type="Pfam" id="PF12867">
    <property type="entry name" value="DinB_2"/>
    <property type="match status" value="1"/>
</dbReference>
<evidence type="ECO:0000259" key="1">
    <source>
        <dbReference type="Pfam" id="PF12867"/>
    </source>
</evidence>
<dbReference type="RefSeq" id="WP_284283502.1">
    <property type="nucleotide sequence ID" value="NZ_BSUJ01000001.1"/>
</dbReference>